<protein>
    <submittedName>
        <fullName evidence="2">Uncharacterized protein</fullName>
    </submittedName>
</protein>
<accession>A0A7S4S0M3</accession>
<feature type="compositionally biased region" description="Polar residues" evidence="1">
    <location>
        <begin position="78"/>
        <end position="90"/>
    </location>
</feature>
<evidence type="ECO:0000313" key="2">
    <source>
        <dbReference type="EMBL" id="CAE4630865.1"/>
    </source>
</evidence>
<feature type="compositionally biased region" description="Acidic residues" evidence="1">
    <location>
        <begin position="109"/>
        <end position="121"/>
    </location>
</feature>
<evidence type="ECO:0000256" key="1">
    <source>
        <dbReference type="SAM" id="MobiDB-lite"/>
    </source>
</evidence>
<dbReference type="EMBL" id="HBNS01034973">
    <property type="protein sequence ID" value="CAE4630865.1"/>
    <property type="molecule type" value="Transcribed_RNA"/>
</dbReference>
<feature type="region of interest" description="Disordered" evidence="1">
    <location>
        <begin position="26"/>
        <end position="200"/>
    </location>
</feature>
<organism evidence="2">
    <name type="scientific">Ditylum brightwellii</name>
    <dbReference type="NCBI Taxonomy" id="49249"/>
    <lineage>
        <taxon>Eukaryota</taxon>
        <taxon>Sar</taxon>
        <taxon>Stramenopiles</taxon>
        <taxon>Ochrophyta</taxon>
        <taxon>Bacillariophyta</taxon>
        <taxon>Mediophyceae</taxon>
        <taxon>Lithodesmiophycidae</taxon>
        <taxon>Lithodesmiales</taxon>
        <taxon>Lithodesmiaceae</taxon>
        <taxon>Ditylum</taxon>
    </lineage>
</organism>
<gene>
    <name evidence="2" type="ORF">DBRI00130_LOCUS27315</name>
</gene>
<dbReference type="AlphaFoldDB" id="A0A7S4S0M3"/>
<reference evidence="2" key="1">
    <citation type="submission" date="2021-01" db="EMBL/GenBank/DDBJ databases">
        <authorList>
            <person name="Corre E."/>
            <person name="Pelletier E."/>
            <person name="Niang G."/>
            <person name="Scheremetjew M."/>
            <person name="Finn R."/>
            <person name="Kale V."/>
            <person name="Holt S."/>
            <person name="Cochrane G."/>
            <person name="Meng A."/>
            <person name="Brown T."/>
            <person name="Cohen L."/>
        </authorList>
    </citation>
    <scope>NUCLEOTIDE SEQUENCE</scope>
    <source>
        <strain evidence="2">GSO104</strain>
    </source>
</reference>
<sequence>MPYSNSKIDQLIDDWVASGKRDIIDTKFSDGNDFNSSVGGDVCSRNEGSNLPEGQDGDVSNCGGGDMVDSGKRDKINTEFSDGNDFNSSVGGDVCSRNEGSNLPKGQDEDVSSDNSSNEEELSVRQLFPPEKKVKFRARLSEDDESSEGSDAEFSSEAEQEDDESSDYSDAAFSSEAEQEDDESSFDFKPLNFEATTVLC</sequence>
<feature type="compositionally biased region" description="Acidic residues" evidence="1">
    <location>
        <begin position="142"/>
        <end position="167"/>
    </location>
</feature>
<name>A0A7S4S0M3_9STRA</name>
<proteinExistence type="predicted"/>